<protein>
    <recommendedName>
        <fullName evidence="2">Peptidase S1 domain-containing protein</fullName>
    </recommendedName>
</protein>
<evidence type="ECO:0000313" key="3">
    <source>
        <dbReference type="EMBL" id="CAD7698876.1"/>
    </source>
</evidence>
<dbReference type="GO" id="GO:0006508">
    <property type="term" value="P:proteolysis"/>
    <property type="evidence" value="ECO:0007669"/>
    <property type="project" value="InterPro"/>
</dbReference>
<keyword evidence="1" id="KW-1015">Disulfide bond</keyword>
<proteinExistence type="predicted"/>
<dbReference type="InterPro" id="IPR001254">
    <property type="entry name" value="Trypsin_dom"/>
</dbReference>
<keyword evidence="4" id="KW-1185">Reference proteome</keyword>
<evidence type="ECO:0000256" key="1">
    <source>
        <dbReference type="ARBA" id="ARBA00023157"/>
    </source>
</evidence>
<dbReference type="OrthoDB" id="546450at2759"/>
<evidence type="ECO:0000259" key="2">
    <source>
        <dbReference type="PROSITE" id="PS50240"/>
    </source>
</evidence>
<comment type="caution">
    <text evidence="3">The sequence shown here is derived from an EMBL/GenBank/DDBJ whole genome shotgun (WGS) entry which is preliminary data.</text>
</comment>
<feature type="domain" description="Peptidase S1" evidence="2">
    <location>
        <begin position="1"/>
        <end position="138"/>
    </location>
</feature>
<sequence>VPTPTLSEKGTQHPGGTYVGALGWDIGHGGYREVYDTLRMASSLQIVENPYCPGLERWALGAHLICAYSTYEDTCQGDSGGPLFIADNPLSGNLSKGNPHIDLILGIVSFGPAACARGRGGAYTRVSDMRDWIDAIIEGKTYFE</sequence>
<feature type="non-terminal residue" evidence="3">
    <location>
        <position position="144"/>
    </location>
</feature>
<dbReference type="AlphaFoldDB" id="A0A8S1J5U4"/>
<dbReference type="InterPro" id="IPR050430">
    <property type="entry name" value="Peptidase_S1"/>
</dbReference>
<dbReference type="GO" id="GO:0004252">
    <property type="term" value="F:serine-type endopeptidase activity"/>
    <property type="evidence" value="ECO:0007669"/>
    <property type="project" value="InterPro"/>
</dbReference>
<name>A0A8S1J5U4_9CHLO</name>
<dbReference type="EMBL" id="CAJHUC010000898">
    <property type="protein sequence ID" value="CAD7698876.1"/>
    <property type="molecule type" value="Genomic_DNA"/>
</dbReference>
<dbReference type="PANTHER" id="PTHR24276:SF98">
    <property type="entry name" value="FI18310P1-RELATED"/>
    <property type="match status" value="1"/>
</dbReference>
<accession>A0A8S1J5U4</accession>
<dbReference type="InterPro" id="IPR033116">
    <property type="entry name" value="TRYPSIN_SER"/>
</dbReference>
<feature type="non-terminal residue" evidence="3">
    <location>
        <position position="1"/>
    </location>
</feature>
<dbReference type="Gene3D" id="2.40.10.10">
    <property type="entry name" value="Trypsin-like serine proteases"/>
    <property type="match status" value="1"/>
</dbReference>
<dbReference type="PANTHER" id="PTHR24276">
    <property type="entry name" value="POLYSERASE-RELATED"/>
    <property type="match status" value="1"/>
</dbReference>
<dbReference type="PROSITE" id="PS50240">
    <property type="entry name" value="TRYPSIN_DOM"/>
    <property type="match status" value="1"/>
</dbReference>
<dbReference type="InterPro" id="IPR009003">
    <property type="entry name" value="Peptidase_S1_PA"/>
</dbReference>
<dbReference type="Proteomes" id="UP000708148">
    <property type="component" value="Unassembled WGS sequence"/>
</dbReference>
<reference evidence="3" key="1">
    <citation type="submission" date="2020-12" db="EMBL/GenBank/DDBJ databases">
        <authorList>
            <person name="Iha C."/>
        </authorList>
    </citation>
    <scope>NUCLEOTIDE SEQUENCE</scope>
</reference>
<dbReference type="Pfam" id="PF00089">
    <property type="entry name" value="Trypsin"/>
    <property type="match status" value="1"/>
</dbReference>
<dbReference type="SUPFAM" id="SSF50494">
    <property type="entry name" value="Trypsin-like serine proteases"/>
    <property type="match status" value="1"/>
</dbReference>
<dbReference type="InterPro" id="IPR043504">
    <property type="entry name" value="Peptidase_S1_PA_chymotrypsin"/>
</dbReference>
<organism evidence="3 4">
    <name type="scientific">Ostreobium quekettii</name>
    <dbReference type="NCBI Taxonomy" id="121088"/>
    <lineage>
        <taxon>Eukaryota</taxon>
        <taxon>Viridiplantae</taxon>
        <taxon>Chlorophyta</taxon>
        <taxon>core chlorophytes</taxon>
        <taxon>Ulvophyceae</taxon>
        <taxon>TCBD clade</taxon>
        <taxon>Bryopsidales</taxon>
        <taxon>Ostreobineae</taxon>
        <taxon>Ostreobiaceae</taxon>
        <taxon>Ostreobium</taxon>
    </lineage>
</organism>
<dbReference type="PROSITE" id="PS00135">
    <property type="entry name" value="TRYPSIN_SER"/>
    <property type="match status" value="1"/>
</dbReference>
<gene>
    <name evidence="3" type="ORF">OSTQU699_LOCUS4234</name>
</gene>
<evidence type="ECO:0000313" key="4">
    <source>
        <dbReference type="Proteomes" id="UP000708148"/>
    </source>
</evidence>